<gene>
    <name evidence="2" type="ORF">IEQ34_010045</name>
</gene>
<comment type="similarity">
    <text evidence="1">Belongs to the glycosyl hydrolase 79 family.</text>
</comment>
<dbReference type="Gene3D" id="3.20.20.80">
    <property type="entry name" value="Glycosidases"/>
    <property type="match status" value="1"/>
</dbReference>
<dbReference type="SUPFAM" id="SSF51445">
    <property type="entry name" value="(Trans)glycosidases"/>
    <property type="match status" value="1"/>
</dbReference>
<dbReference type="InterPro" id="IPR017853">
    <property type="entry name" value="GH"/>
</dbReference>
<organism evidence="2 3">
    <name type="scientific">Dendrobium chrysotoxum</name>
    <name type="common">Orchid</name>
    <dbReference type="NCBI Taxonomy" id="161865"/>
    <lineage>
        <taxon>Eukaryota</taxon>
        <taxon>Viridiplantae</taxon>
        <taxon>Streptophyta</taxon>
        <taxon>Embryophyta</taxon>
        <taxon>Tracheophyta</taxon>
        <taxon>Spermatophyta</taxon>
        <taxon>Magnoliopsida</taxon>
        <taxon>Liliopsida</taxon>
        <taxon>Asparagales</taxon>
        <taxon>Orchidaceae</taxon>
        <taxon>Epidendroideae</taxon>
        <taxon>Malaxideae</taxon>
        <taxon>Dendrobiinae</taxon>
        <taxon>Dendrobium</taxon>
    </lineage>
</organism>
<dbReference type="InterPro" id="IPR005199">
    <property type="entry name" value="Glyco_hydro_79"/>
</dbReference>
<evidence type="ECO:0000313" key="3">
    <source>
        <dbReference type="Proteomes" id="UP000775213"/>
    </source>
</evidence>
<dbReference type="GO" id="GO:0004566">
    <property type="term" value="F:beta-glucuronidase activity"/>
    <property type="evidence" value="ECO:0007669"/>
    <property type="project" value="TreeGrafter"/>
</dbReference>
<accession>A0AAV7H4N6</accession>
<name>A0AAV7H4N6_DENCH</name>
<reference evidence="2 3" key="1">
    <citation type="journal article" date="2021" name="Hortic Res">
        <title>Chromosome-scale assembly of the Dendrobium chrysotoxum genome enhances the understanding of orchid evolution.</title>
        <authorList>
            <person name="Zhang Y."/>
            <person name="Zhang G.Q."/>
            <person name="Zhang D."/>
            <person name="Liu X.D."/>
            <person name="Xu X.Y."/>
            <person name="Sun W.H."/>
            <person name="Yu X."/>
            <person name="Zhu X."/>
            <person name="Wang Z.W."/>
            <person name="Zhao X."/>
            <person name="Zhong W.Y."/>
            <person name="Chen H."/>
            <person name="Yin W.L."/>
            <person name="Huang T."/>
            <person name="Niu S.C."/>
            <person name="Liu Z.J."/>
        </authorList>
    </citation>
    <scope>NUCLEOTIDE SEQUENCE [LARGE SCALE GENOMIC DNA]</scope>
    <source>
        <strain evidence="2">Lindl</strain>
    </source>
</reference>
<sequence>MLFKGDIKAVRVFGKVPGTRAMLTISYNTQFPRDIPSLHGSLKSYVIIFSNDSGNELSGHGIGASVDAEQYAKDLIFLKTILSDLYRNSKSKPFLVAPGGFFNDPEWYAQLLEASGPNVLNALTHHIYNLGGGDDPNIADRIKDPNYLSGFADTFRAVQLTLQEHGPWSSAWVGEAGGVYNSGSPQRDSEKISSFLLDTSALLWHQLMGKGVLAIDINGSPFIKAYAHCRKSKSGVSLLLINFSKSATFNTTVHNDLNVDLAEKGIRKDGSFAHNLKRTVSWIGRRVSDGSPRREEYHLTAKDGDYLSRIMLLNGSPLQITESGDIPELRPVFPELITVGLKSM</sequence>
<proteinExistence type="inferred from homology"/>
<dbReference type="GO" id="GO:0009505">
    <property type="term" value="C:plant-type cell wall"/>
    <property type="evidence" value="ECO:0007669"/>
    <property type="project" value="TreeGrafter"/>
</dbReference>
<evidence type="ECO:0000313" key="2">
    <source>
        <dbReference type="EMBL" id="KAH0462470.1"/>
    </source>
</evidence>
<protein>
    <submittedName>
        <fullName evidence="2">Uncharacterized protein</fullName>
    </submittedName>
</protein>
<dbReference type="Proteomes" id="UP000775213">
    <property type="component" value="Unassembled WGS sequence"/>
</dbReference>
<dbReference type="EMBL" id="JAGFBR010000009">
    <property type="protein sequence ID" value="KAH0462470.1"/>
    <property type="molecule type" value="Genomic_DNA"/>
</dbReference>
<keyword evidence="3" id="KW-1185">Reference proteome</keyword>
<dbReference type="AlphaFoldDB" id="A0AAV7H4N6"/>
<dbReference type="PANTHER" id="PTHR14363:SF21">
    <property type="entry name" value="HEPARANASE-LIKE PROTEIN 1"/>
    <property type="match status" value="1"/>
</dbReference>
<dbReference type="PANTHER" id="PTHR14363">
    <property type="entry name" value="HEPARANASE-RELATED"/>
    <property type="match status" value="1"/>
</dbReference>
<evidence type="ECO:0000256" key="1">
    <source>
        <dbReference type="ARBA" id="ARBA00009800"/>
    </source>
</evidence>
<dbReference type="GO" id="GO:0016020">
    <property type="term" value="C:membrane"/>
    <property type="evidence" value="ECO:0007669"/>
    <property type="project" value="InterPro"/>
</dbReference>
<dbReference type="Pfam" id="PF03662">
    <property type="entry name" value="Glyco_hydro_79n"/>
    <property type="match status" value="1"/>
</dbReference>
<comment type="caution">
    <text evidence="2">The sequence shown here is derived from an EMBL/GenBank/DDBJ whole genome shotgun (WGS) entry which is preliminary data.</text>
</comment>